<name>A0A4Y7PZN0_9AGAM</name>
<dbReference type="VEuPathDB" id="FungiDB:BD410DRAFT_829495"/>
<feature type="region of interest" description="Disordered" evidence="1">
    <location>
        <begin position="446"/>
        <end position="485"/>
    </location>
</feature>
<dbReference type="Proteomes" id="UP000294933">
    <property type="component" value="Unassembled WGS sequence"/>
</dbReference>
<feature type="region of interest" description="Disordered" evidence="1">
    <location>
        <begin position="84"/>
        <end position="144"/>
    </location>
</feature>
<dbReference type="EMBL" id="ML170185">
    <property type="protein sequence ID" value="TDL20853.1"/>
    <property type="molecule type" value="Genomic_DNA"/>
</dbReference>
<organism evidence="2 3">
    <name type="scientific">Rickenella mellea</name>
    <dbReference type="NCBI Taxonomy" id="50990"/>
    <lineage>
        <taxon>Eukaryota</taxon>
        <taxon>Fungi</taxon>
        <taxon>Dikarya</taxon>
        <taxon>Basidiomycota</taxon>
        <taxon>Agaricomycotina</taxon>
        <taxon>Agaricomycetes</taxon>
        <taxon>Hymenochaetales</taxon>
        <taxon>Rickenellaceae</taxon>
        <taxon>Rickenella</taxon>
    </lineage>
</organism>
<protein>
    <submittedName>
        <fullName evidence="2">Uncharacterized protein</fullName>
    </submittedName>
</protein>
<evidence type="ECO:0000313" key="2">
    <source>
        <dbReference type="EMBL" id="TDL20853.1"/>
    </source>
</evidence>
<feature type="compositionally biased region" description="Low complexity" evidence="1">
    <location>
        <begin position="24"/>
        <end position="33"/>
    </location>
</feature>
<feature type="compositionally biased region" description="Polar residues" evidence="1">
    <location>
        <begin position="388"/>
        <end position="418"/>
    </location>
</feature>
<feature type="compositionally biased region" description="Acidic residues" evidence="1">
    <location>
        <begin position="452"/>
        <end position="462"/>
    </location>
</feature>
<sequence>MPASRNQTRDSRRVPSSPSPSPSPASASAASAAGSGGSVSDVLTRISTFYNRGKRVIRGSASVRDATRSDSSTALTRAMSVENADVPDVSTTATSAISQEGPKDNEEVNTIVTNDTLDDGDTNAPAASDASVESPNTRDANKGHPIVNDVLETGIEPVSEDADTAATKDVPLTASIAVGSANPRHASPLHSSYAARFENEPTSSSNVPTEAIASTTTSVGSDVGSTTHTKESVTEVNDDRNTTNAYDNARTDALTSYPVANGAITTTFAGLFTYVAAAVAMVGQSFGMSAVTVIPANGKGKKRAVDELAEEGDNENEGLVRKRARMSGDEDESVEKRREEKGKGKKRVHFDDDDDEVAQSSSGYAIMNVDNHRQAKRARHSMAGPSMGHTSVSPRQPGTTTSTNTADSLPTPEGSQENDNVENLPAPMPTPSQANAYTTVLVDGLLTPEGSDVSDDDSDSGSDDSYSEHNFHYGSTNAPRWISIPPGHRRPARAFYGPEQMEEVFRRPYLDDHWEGETRWTHLKWGGGPEDQLN</sequence>
<reference evidence="2 3" key="1">
    <citation type="submission" date="2018-06" db="EMBL/GenBank/DDBJ databases">
        <title>A transcriptomic atlas of mushroom development highlights an independent origin of complex multicellularity.</title>
        <authorList>
            <consortium name="DOE Joint Genome Institute"/>
            <person name="Krizsan K."/>
            <person name="Almasi E."/>
            <person name="Merenyi Z."/>
            <person name="Sahu N."/>
            <person name="Viragh M."/>
            <person name="Koszo T."/>
            <person name="Mondo S."/>
            <person name="Kiss B."/>
            <person name="Balint B."/>
            <person name="Kues U."/>
            <person name="Barry K."/>
            <person name="Hegedus J.C."/>
            <person name="Henrissat B."/>
            <person name="Johnson J."/>
            <person name="Lipzen A."/>
            <person name="Ohm R."/>
            <person name="Nagy I."/>
            <person name="Pangilinan J."/>
            <person name="Yan J."/>
            <person name="Xiong Y."/>
            <person name="Grigoriev I.V."/>
            <person name="Hibbett D.S."/>
            <person name="Nagy L.G."/>
        </authorList>
    </citation>
    <scope>NUCLEOTIDE SEQUENCE [LARGE SCALE GENOMIC DNA]</scope>
    <source>
        <strain evidence="2 3">SZMC22713</strain>
    </source>
</reference>
<proteinExistence type="predicted"/>
<feature type="region of interest" description="Disordered" evidence="1">
    <location>
        <begin position="308"/>
        <end position="434"/>
    </location>
</feature>
<dbReference type="AlphaFoldDB" id="A0A4Y7PZN0"/>
<feature type="compositionally biased region" description="Polar residues" evidence="1">
    <location>
        <begin position="89"/>
        <end position="98"/>
    </location>
</feature>
<feature type="region of interest" description="Disordered" evidence="1">
    <location>
        <begin position="1"/>
        <end position="40"/>
    </location>
</feature>
<gene>
    <name evidence="2" type="ORF">BD410DRAFT_829495</name>
</gene>
<keyword evidence="3" id="KW-1185">Reference proteome</keyword>
<accession>A0A4Y7PZN0</accession>
<evidence type="ECO:0000256" key="1">
    <source>
        <dbReference type="SAM" id="MobiDB-lite"/>
    </source>
</evidence>
<evidence type="ECO:0000313" key="3">
    <source>
        <dbReference type="Proteomes" id="UP000294933"/>
    </source>
</evidence>